<evidence type="ECO:0000256" key="5">
    <source>
        <dbReference type="ARBA" id="ARBA00022553"/>
    </source>
</evidence>
<dbReference type="EC" id="2.7.13.3" evidence="3"/>
<dbReference type="SMART" id="SM00387">
    <property type="entry name" value="HATPase_c"/>
    <property type="match status" value="1"/>
</dbReference>
<name>A0ABS5UD42_9BACT</name>
<keyword evidence="6" id="KW-0808">Transferase</keyword>
<dbReference type="RefSeq" id="WP_214301641.1">
    <property type="nucleotide sequence ID" value="NZ_JAHDYS010000025.1"/>
</dbReference>
<dbReference type="PROSITE" id="PS50113">
    <property type="entry name" value="PAC"/>
    <property type="match status" value="1"/>
</dbReference>
<evidence type="ECO:0000256" key="6">
    <source>
        <dbReference type="ARBA" id="ARBA00022679"/>
    </source>
</evidence>
<keyword evidence="14" id="KW-0175">Coiled coil</keyword>
<sequence length="790" mass="88338">MNSSPGGIYRLTRLLPRGIRERLFLLVSLLLLPLVLLSGWTYYQHYELSRRRTQQTEIEVAQGVATTFAAFVDGVHREELALGQTIVTYCDGDTAKTTYILRKAARNYPSLRNLSWAGPDGTVLASSMPEAVGFSFGKTHYFQRILNGEAWALGNLTISGAIVASPTAAIATALRDDNGILLGVMVASLEPTRLGEITLTQRRPTGGAYAIFDSQGTLVYHSRIPSTAWEDRQRWGKADDLLRRTLTTRQPQVGMVDLPFRGGIWISARVPINQTGWVAGAGQSASSAFAPIHSDMLIDALLFLPVILLAFLMAKLLGRTIVEPLRHLEHDALEAGSGLAIPSTDPNAPLEINSLRTTISGITNDMVTYSQVLSESEERFRLVLDNLTEGLLIMTTKGTIIYQNEASLRLHGLEAVEVDLTQETLISQWEISDKEGNRLSYEEWPYHRVLKGERMEETVLHLFRKEDKRDFYGSYSGIPVVDKDGEVRMAFFTVRDETAKIQAEQELQKAKDELEIRVRERTHELAQALEDLRGETGKRLAAVEELRGKERLLIQQSRLAAMGEMISNISHQWRQPLNILGLIIQEMSLLAQSGKITAQTLDAGATKAMQVIATMSQTIDDFRNFFSPDKVTALFSIKEVIEKMVFLLEGDFKKLQVQVKVIDEEVCRVNGLRNEFSQTILNILTNARDAFRERKVSEPCLTIRIFREERAAVVTIRDNAGGISEEIIDKIFDPYFTTKGPDKGTGIGLFMSKTIIEKNMGGRLSVSNTEEGAEFRIELSQEFCPRGEHE</sequence>
<keyword evidence="4" id="KW-1003">Cell membrane</keyword>
<evidence type="ECO:0000259" key="17">
    <source>
        <dbReference type="PROSITE" id="PS50112"/>
    </source>
</evidence>
<reference evidence="19 20" key="1">
    <citation type="submission" date="2021-05" db="EMBL/GenBank/DDBJ databases">
        <title>The draft genome of Geobacter chapellei DSM 13688.</title>
        <authorList>
            <person name="Xu Z."/>
            <person name="Masuda Y."/>
            <person name="Itoh H."/>
            <person name="Senoo K."/>
        </authorList>
    </citation>
    <scope>NUCLEOTIDE SEQUENCE [LARGE SCALE GENOMIC DNA]</scope>
    <source>
        <strain evidence="19 20">DSM 13688</strain>
    </source>
</reference>
<dbReference type="PROSITE" id="PS50112">
    <property type="entry name" value="PAS"/>
    <property type="match status" value="1"/>
</dbReference>
<evidence type="ECO:0000256" key="2">
    <source>
        <dbReference type="ARBA" id="ARBA00004651"/>
    </source>
</evidence>
<dbReference type="Pfam" id="PF00989">
    <property type="entry name" value="PAS"/>
    <property type="match status" value="1"/>
</dbReference>
<dbReference type="SUPFAM" id="SSF55874">
    <property type="entry name" value="ATPase domain of HSP90 chaperone/DNA topoisomerase II/histidine kinase"/>
    <property type="match status" value="1"/>
</dbReference>
<comment type="catalytic activity">
    <reaction evidence="1">
        <text>ATP + protein L-histidine = ADP + protein N-phospho-L-histidine.</text>
        <dbReference type="EC" id="2.7.13.3"/>
    </reaction>
</comment>
<dbReference type="PROSITE" id="PS50109">
    <property type="entry name" value="HIS_KIN"/>
    <property type="match status" value="1"/>
</dbReference>
<keyword evidence="11 15" id="KW-1133">Transmembrane helix</keyword>
<dbReference type="InterPro" id="IPR033479">
    <property type="entry name" value="dCache_1"/>
</dbReference>
<dbReference type="InterPro" id="IPR036097">
    <property type="entry name" value="HisK_dim/P_sf"/>
</dbReference>
<accession>A0ABS5UD42</accession>
<dbReference type="InterPro" id="IPR036890">
    <property type="entry name" value="HATPase_C_sf"/>
</dbReference>
<feature type="domain" description="PAC" evidence="18">
    <location>
        <begin position="456"/>
        <end position="509"/>
    </location>
</feature>
<keyword evidence="8" id="KW-0547">Nucleotide-binding</keyword>
<dbReference type="InterPro" id="IPR000700">
    <property type="entry name" value="PAS-assoc_C"/>
</dbReference>
<dbReference type="PRINTS" id="PR00344">
    <property type="entry name" value="BCTRLSENSOR"/>
</dbReference>
<dbReference type="SUPFAM" id="SSF55785">
    <property type="entry name" value="PYP-like sensor domain (PAS domain)"/>
    <property type="match status" value="1"/>
</dbReference>
<feature type="domain" description="PAS" evidence="17">
    <location>
        <begin position="376"/>
        <end position="418"/>
    </location>
</feature>
<dbReference type="SUPFAM" id="SSF47384">
    <property type="entry name" value="Homodimeric domain of signal transducing histidine kinase"/>
    <property type="match status" value="1"/>
</dbReference>
<dbReference type="InterPro" id="IPR035965">
    <property type="entry name" value="PAS-like_dom_sf"/>
</dbReference>
<keyword evidence="7 15" id="KW-0812">Transmembrane</keyword>
<feature type="domain" description="Histidine kinase" evidence="16">
    <location>
        <begin position="568"/>
        <end position="783"/>
    </location>
</feature>
<dbReference type="NCBIfam" id="TIGR00229">
    <property type="entry name" value="sensory_box"/>
    <property type="match status" value="1"/>
</dbReference>
<evidence type="ECO:0000259" key="18">
    <source>
        <dbReference type="PROSITE" id="PS50113"/>
    </source>
</evidence>
<dbReference type="Gene3D" id="3.30.450.20">
    <property type="entry name" value="PAS domain"/>
    <property type="match status" value="2"/>
</dbReference>
<evidence type="ECO:0000256" key="8">
    <source>
        <dbReference type="ARBA" id="ARBA00022741"/>
    </source>
</evidence>
<feature type="transmembrane region" description="Helical" evidence="15">
    <location>
        <begin position="23"/>
        <end position="43"/>
    </location>
</feature>
<evidence type="ECO:0000313" key="20">
    <source>
        <dbReference type="Proteomes" id="UP000784128"/>
    </source>
</evidence>
<keyword evidence="13 15" id="KW-0472">Membrane</keyword>
<comment type="subcellular location">
    <subcellularLocation>
        <location evidence="2">Cell membrane</location>
        <topology evidence="2">Multi-pass membrane protein</topology>
    </subcellularLocation>
</comment>
<evidence type="ECO:0000256" key="13">
    <source>
        <dbReference type="ARBA" id="ARBA00023136"/>
    </source>
</evidence>
<dbReference type="InterPro" id="IPR005467">
    <property type="entry name" value="His_kinase_dom"/>
</dbReference>
<dbReference type="PANTHER" id="PTHR43065:SF10">
    <property type="entry name" value="PEROXIDE STRESS-ACTIVATED HISTIDINE KINASE MAK3"/>
    <property type="match status" value="1"/>
</dbReference>
<protein>
    <recommendedName>
        <fullName evidence="3">histidine kinase</fullName>
        <ecNumber evidence="3">2.7.13.3</ecNumber>
    </recommendedName>
</protein>
<dbReference type="Pfam" id="PF02743">
    <property type="entry name" value="dCache_1"/>
    <property type="match status" value="1"/>
</dbReference>
<keyword evidence="12" id="KW-0902">Two-component regulatory system</keyword>
<dbReference type="InterPro" id="IPR003594">
    <property type="entry name" value="HATPase_dom"/>
</dbReference>
<dbReference type="Gene3D" id="3.30.565.10">
    <property type="entry name" value="Histidine kinase-like ATPase, C-terminal domain"/>
    <property type="match status" value="1"/>
</dbReference>
<keyword evidence="5" id="KW-0597">Phosphoprotein</keyword>
<keyword evidence="20" id="KW-1185">Reference proteome</keyword>
<evidence type="ECO:0000256" key="3">
    <source>
        <dbReference type="ARBA" id="ARBA00012438"/>
    </source>
</evidence>
<evidence type="ECO:0000256" key="10">
    <source>
        <dbReference type="ARBA" id="ARBA00022840"/>
    </source>
</evidence>
<dbReference type="InterPro" id="IPR000014">
    <property type="entry name" value="PAS"/>
</dbReference>
<dbReference type="EMBL" id="JAHDYS010000025">
    <property type="protein sequence ID" value="MBT1073555.1"/>
    <property type="molecule type" value="Genomic_DNA"/>
</dbReference>
<dbReference type="Pfam" id="PF02518">
    <property type="entry name" value="HATPase_c"/>
    <property type="match status" value="1"/>
</dbReference>
<feature type="coiled-coil region" evidence="14">
    <location>
        <begin position="500"/>
        <end position="531"/>
    </location>
</feature>
<evidence type="ECO:0000256" key="15">
    <source>
        <dbReference type="SAM" id="Phobius"/>
    </source>
</evidence>
<evidence type="ECO:0000256" key="4">
    <source>
        <dbReference type="ARBA" id="ARBA00022475"/>
    </source>
</evidence>
<evidence type="ECO:0000259" key="16">
    <source>
        <dbReference type="PROSITE" id="PS50109"/>
    </source>
</evidence>
<dbReference type="Gene3D" id="1.10.287.130">
    <property type="match status" value="1"/>
</dbReference>
<keyword evidence="9" id="KW-0418">Kinase</keyword>
<dbReference type="InterPro" id="IPR013767">
    <property type="entry name" value="PAS_fold"/>
</dbReference>
<evidence type="ECO:0000256" key="14">
    <source>
        <dbReference type="SAM" id="Coils"/>
    </source>
</evidence>
<evidence type="ECO:0000256" key="7">
    <source>
        <dbReference type="ARBA" id="ARBA00022692"/>
    </source>
</evidence>
<evidence type="ECO:0000256" key="1">
    <source>
        <dbReference type="ARBA" id="ARBA00000085"/>
    </source>
</evidence>
<keyword evidence="10" id="KW-0067">ATP-binding</keyword>
<organism evidence="19 20">
    <name type="scientific">Pelotalea chapellei</name>
    <dbReference type="NCBI Taxonomy" id="44671"/>
    <lineage>
        <taxon>Bacteria</taxon>
        <taxon>Pseudomonadati</taxon>
        <taxon>Thermodesulfobacteriota</taxon>
        <taxon>Desulfuromonadia</taxon>
        <taxon>Geobacterales</taxon>
        <taxon>Geobacteraceae</taxon>
        <taxon>Pelotalea</taxon>
    </lineage>
</organism>
<evidence type="ECO:0000256" key="9">
    <source>
        <dbReference type="ARBA" id="ARBA00022777"/>
    </source>
</evidence>
<dbReference type="CDD" id="cd12914">
    <property type="entry name" value="PDC1_DGC_like"/>
    <property type="match status" value="1"/>
</dbReference>
<evidence type="ECO:0000313" key="19">
    <source>
        <dbReference type="EMBL" id="MBT1073555.1"/>
    </source>
</evidence>
<gene>
    <name evidence="19" type="ORF">KJB30_17375</name>
</gene>
<dbReference type="Proteomes" id="UP000784128">
    <property type="component" value="Unassembled WGS sequence"/>
</dbReference>
<comment type="caution">
    <text evidence="19">The sequence shown here is derived from an EMBL/GenBank/DDBJ whole genome shotgun (WGS) entry which is preliminary data.</text>
</comment>
<dbReference type="PANTHER" id="PTHR43065">
    <property type="entry name" value="SENSOR HISTIDINE KINASE"/>
    <property type="match status" value="1"/>
</dbReference>
<proteinExistence type="predicted"/>
<evidence type="ECO:0000256" key="11">
    <source>
        <dbReference type="ARBA" id="ARBA00022989"/>
    </source>
</evidence>
<evidence type="ECO:0000256" key="12">
    <source>
        <dbReference type="ARBA" id="ARBA00023012"/>
    </source>
</evidence>
<dbReference type="InterPro" id="IPR004358">
    <property type="entry name" value="Sig_transdc_His_kin-like_C"/>
</dbReference>